<accession>A0AAX4JD13</accession>
<keyword evidence="4" id="KW-1185">Reference proteome</keyword>
<name>A0AAX4JD13_9MICR</name>
<keyword evidence="2" id="KW-0812">Transmembrane</keyword>
<evidence type="ECO:0000313" key="3">
    <source>
        <dbReference type="EMBL" id="WUR03766.1"/>
    </source>
</evidence>
<feature type="coiled-coil region" evidence="1">
    <location>
        <begin position="345"/>
        <end position="379"/>
    </location>
</feature>
<protein>
    <submittedName>
        <fullName evidence="3">WD40 repeat domain-containing protein</fullName>
    </submittedName>
</protein>
<keyword evidence="2" id="KW-1133">Transmembrane helix</keyword>
<reference evidence="3" key="1">
    <citation type="journal article" date="2024" name="BMC Genomics">
        <title>Functional annotation of a divergent genome using sequence and structure-based similarity.</title>
        <authorList>
            <person name="Svedberg D."/>
            <person name="Winiger R.R."/>
            <person name="Berg A."/>
            <person name="Sharma H."/>
            <person name="Tellgren-Roth C."/>
            <person name="Debrunner-Vossbrinck B.A."/>
            <person name="Vossbrinck C.R."/>
            <person name="Barandun J."/>
        </authorList>
    </citation>
    <scope>NUCLEOTIDE SEQUENCE</scope>
    <source>
        <strain evidence="3">Illinois isolate</strain>
    </source>
</reference>
<evidence type="ECO:0000256" key="2">
    <source>
        <dbReference type="SAM" id="Phobius"/>
    </source>
</evidence>
<sequence>MHFYKNTSLKDLSHSVYKNPFLYFIRNGELYKQNLFKNSSELINKVETLNLLGLDFLGSDLIFIYKDKILYNSNSINHIYKRILFNFLPLFFMIFIIIKKYSIFGDLILIINNKNQLVGILKTVSYILSENIRDFTLDSQFIWVVDTNNKVYKKYFYTNMTSINLNNPLNIIKMDSEESIEFIEVNKNIFLFYKSSVEVYEISDKILILKYKYNTSDYKIYNCNKLYLVDKDTIVLKDYPSIIIRGRMECIYKDQDEDILLSKDQIIINSKEIKKDKNEKISYIPKIINNLDNLRTTFIIDSKDNKQILKKFDQEVLDKYRKFYYELITTNDSLILKKQKIDELYKKVNERILRQEKRKEELELRIEELSNKYKKILKKVKINGKDIYKYIEILRDEMKKERECIDEKDIRIMRIQRDLLIKKIYK</sequence>
<dbReference type="KEGG" id="vnx:VNE69_06087"/>
<feature type="transmembrane region" description="Helical" evidence="2">
    <location>
        <begin position="83"/>
        <end position="104"/>
    </location>
</feature>
<organism evidence="3 4">
    <name type="scientific">Vairimorpha necatrix</name>
    <dbReference type="NCBI Taxonomy" id="6039"/>
    <lineage>
        <taxon>Eukaryota</taxon>
        <taxon>Fungi</taxon>
        <taxon>Fungi incertae sedis</taxon>
        <taxon>Microsporidia</taxon>
        <taxon>Nosematidae</taxon>
        <taxon>Vairimorpha</taxon>
    </lineage>
</organism>
<dbReference type="Proteomes" id="UP001334084">
    <property type="component" value="Chromosome 6"/>
</dbReference>
<keyword evidence="1" id="KW-0175">Coiled coil</keyword>
<gene>
    <name evidence="3" type="ORF">VNE69_06087</name>
</gene>
<proteinExistence type="predicted"/>
<dbReference type="EMBL" id="CP142731">
    <property type="protein sequence ID" value="WUR03766.1"/>
    <property type="molecule type" value="Genomic_DNA"/>
</dbReference>
<dbReference type="RefSeq" id="XP_065329911.1">
    <property type="nucleotide sequence ID" value="XM_065473839.1"/>
</dbReference>
<dbReference type="GeneID" id="90541584"/>
<evidence type="ECO:0000313" key="4">
    <source>
        <dbReference type="Proteomes" id="UP001334084"/>
    </source>
</evidence>
<keyword evidence="2" id="KW-0472">Membrane</keyword>
<evidence type="ECO:0000256" key="1">
    <source>
        <dbReference type="SAM" id="Coils"/>
    </source>
</evidence>
<dbReference type="AlphaFoldDB" id="A0AAX4JD13"/>